<evidence type="ECO:0000313" key="4">
    <source>
        <dbReference type="RefSeq" id="XP_052107525.1"/>
    </source>
</evidence>
<gene>
    <name evidence="4" type="primary">LOC110273553</name>
</gene>
<feature type="region of interest" description="Disordered" evidence="1">
    <location>
        <begin position="1"/>
        <end position="34"/>
    </location>
</feature>
<evidence type="ECO:0000259" key="2">
    <source>
        <dbReference type="Pfam" id="PF14214"/>
    </source>
</evidence>
<proteinExistence type="predicted"/>
<feature type="domain" description="Helitron helicase-like" evidence="2">
    <location>
        <begin position="255"/>
        <end position="437"/>
    </location>
</feature>
<dbReference type="Pfam" id="PF14214">
    <property type="entry name" value="Helitron_like_N"/>
    <property type="match status" value="1"/>
</dbReference>
<reference evidence="3" key="1">
    <citation type="journal article" date="2016" name="Nat. Genet.">
        <title>The genome sequences of Arachis duranensis and Arachis ipaensis, the diploid ancestors of cultivated peanut.</title>
        <authorList>
            <person name="Bertioli D.J."/>
            <person name="Cannon S.B."/>
            <person name="Froenicke L."/>
            <person name="Huang G."/>
            <person name="Farmer A.D."/>
            <person name="Cannon E.K."/>
            <person name="Liu X."/>
            <person name="Gao D."/>
            <person name="Clevenger J."/>
            <person name="Dash S."/>
            <person name="Ren L."/>
            <person name="Moretzsohn M.C."/>
            <person name="Shirasawa K."/>
            <person name="Huang W."/>
            <person name="Vidigal B."/>
            <person name="Abernathy B."/>
            <person name="Chu Y."/>
            <person name="Niederhuth C.E."/>
            <person name="Umale P."/>
            <person name="Araujo A.C."/>
            <person name="Kozik A."/>
            <person name="Kim K.D."/>
            <person name="Burow M.D."/>
            <person name="Varshney R.K."/>
            <person name="Wang X."/>
            <person name="Zhang X."/>
            <person name="Barkley N."/>
            <person name="Guimaraes P.M."/>
            <person name="Isobe S."/>
            <person name="Guo B."/>
            <person name="Liao B."/>
            <person name="Stalker H.T."/>
            <person name="Schmitz R.J."/>
            <person name="Scheffler B.E."/>
            <person name="Leal-Bertioli S.C."/>
            <person name="Xun X."/>
            <person name="Jackson S.A."/>
            <person name="Michelmore R."/>
            <person name="Ozias-Akins P."/>
        </authorList>
    </citation>
    <scope>NUCLEOTIDE SEQUENCE [LARGE SCALE GENOMIC DNA]</scope>
    <source>
        <strain evidence="3">cv. V14167</strain>
    </source>
</reference>
<dbReference type="AlphaFoldDB" id="A0A9C6WK05"/>
<protein>
    <submittedName>
        <fullName evidence="4">Uncharacterized protein LOC110273553</fullName>
    </submittedName>
</protein>
<organism evidence="3 4">
    <name type="scientific">Arachis duranensis</name>
    <name type="common">Wild peanut</name>
    <dbReference type="NCBI Taxonomy" id="130453"/>
    <lineage>
        <taxon>Eukaryota</taxon>
        <taxon>Viridiplantae</taxon>
        <taxon>Streptophyta</taxon>
        <taxon>Embryophyta</taxon>
        <taxon>Tracheophyta</taxon>
        <taxon>Spermatophyta</taxon>
        <taxon>Magnoliopsida</taxon>
        <taxon>eudicotyledons</taxon>
        <taxon>Gunneridae</taxon>
        <taxon>Pentapetalae</taxon>
        <taxon>rosids</taxon>
        <taxon>fabids</taxon>
        <taxon>Fabales</taxon>
        <taxon>Fabaceae</taxon>
        <taxon>Papilionoideae</taxon>
        <taxon>50 kb inversion clade</taxon>
        <taxon>dalbergioids sensu lato</taxon>
        <taxon>Dalbergieae</taxon>
        <taxon>Pterocarpus clade</taxon>
        <taxon>Arachis</taxon>
    </lineage>
</organism>
<dbReference type="PANTHER" id="PTHR45786">
    <property type="entry name" value="DNA BINDING PROTEIN-LIKE"/>
    <property type="match status" value="1"/>
</dbReference>
<accession>A0A9C6WK05</accession>
<dbReference type="Proteomes" id="UP000515211">
    <property type="component" value="Chromosome 7"/>
</dbReference>
<dbReference type="RefSeq" id="XP_052107525.1">
    <property type="nucleotide sequence ID" value="XM_052251565.1"/>
</dbReference>
<evidence type="ECO:0000313" key="3">
    <source>
        <dbReference type="Proteomes" id="UP000515211"/>
    </source>
</evidence>
<dbReference type="GeneID" id="110273553"/>
<keyword evidence="3" id="KW-1185">Reference proteome</keyword>
<evidence type="ECO:0000256" key="1">
    <source>
        <dbReference type="SAM" id="MobiDB-lite"/>
    </source>
</evidence>
<dbReference type="KEGG" id="adu:110273553"/>
<dbReference type="InterPro" id="IPR025476">
    <property type="entry name" value="Helitron_helicase-like"/>
</dbReference>
<sequence>MATPLQDITNIPPQQYSISDTHNNTGAGSSNIPNDPNMEIRQNVRASHNCARNFQEDGTIIRTPLPVPRTCHYCSARLFHHETFEMCCNRGKVSLPRVNAPQELLEIFLDPSAEGNHFRKHIRGYNHVFSFTSCGVHIDEQLAITGRGIYTFRLAQRSDVHECSLVIREGPANQPQYSLPTASQVAAIIVGDDIETMIRGRYIKVQTHAGSLRRIQEFVGYYDPLQCPLLFPFGTHGWDINTRSQSGGKVSCRTYNSYMLQIRPDDHSTVLQAGRLLQQYIVDNYVKIETGKLRWVRNRQKKLRAELYQGLQDALHTGETNAENVGRKRTILPSSFIGSRRDMTKRYEDGMAIVLKEGKPDIFLTMTCNPSWTEITSELNPVQTPQDRPDLTTRIFRAKFEQLKEDVITKGVLGKVKSYIYVTEFQKRGLPHVHMLLILENNDKLIDPEHYDSLVRAEIPSKEVEPHLHDAVLKHMIHGPCGTLDQSSPCMKNGKCKRNYPKEFAAETRRGDDSYPQYRRRFDTPVQINQNVTVDNRWVVPYNPWLLLKYDYHINVETCSSIKSIKYLYKYSSAQDTEEIHR</sequence>
<dbReference type="PANTHER" id="PTHR45786:SF80">
    <property type="entry name" value="HELITRON HELICASE-LIKE DOMAIN-CONTAINING PROTEIN"/>
    <property type="match status" value="1"/>
</dbReference>
<name>A0A9C6WK05_ARADU</name>
<reference evidence="4" key="2">
    <citation type="submission" date="2025-08" db="UniProtKB">
        <authorList>
            <consortium name="RefSeq"/>
        </authorList>
    </citation>
    <scope>IDENTIFICATION</scope>
    <source>
        <tissue evidence="4">Whole plant</tissue>
    </source>
</reference>